<comment type="caution">
    <text evidence="4">The sequence shown here is derived from an EMBL/GenBank/DDBJ whole genome shotgun (WGS) entry which is preliminary data.</text>
</comment>
<dbReference type="PANTHER" id="PTHR43130">
    <property type="entry name" value="ARAC-FAMILY TRANSCRIPTIONAL REGULATOR"/>
    <property type="match status" value="1"/>
</dbReference>
<protein>
    <submittedName>
        <fullName evidence="4">Helix-turn-helix domain-containing protein</fullName>
    </submittedName>
</protein>
<dbReference type="InterPro" id="IPR009057">
    <property type="entry name" value="Homeodomain-like_sf"/>
</dbReference>
<keyword evidence="1" id="KW-0805">Transcription regulation</keyword>
<feature type="domain" description="HTH araC/xylS-type" evidence="3">
    <location>
        <begin position="213"/>
        <end position="311"/>
    </location>
</feature>
<evidence type="ECO:0000313" key="4">
    <source>
        <dbReference type="EMBL" id="MBS7811004.1"/>
    </source>
</evidence>
<dbReference type="RefSeq" id="WP_213669581.1">
    <property type="nucleotide sequence ID" value="NZ_JAHCDA010000001.1"/>
</dbReference>
<dbReference type="Pfam" id="PF12833">
    <property type="entry name" value="HTH_18"/>
    <property type="match status" value="1"/>
</dbReference>
<dbReference type="Gene3D" id="1.10.10.60">
    <property type="entry name" value="Homeodomain-like"/>
    <property type="match status" value="1"/>
</dbReference>
<evidence type="ECO:0000256" key="1">
    <source>
        <dbReference type="ARBA" id="ARBA00023015"/>
    </source>
</evidence>
<dbReference type="Gene3D" id="3.40.50.880">
    <property type="match status" value="1"/>
</dbReference>
<proteinExistence type="predicted"/>
<gene>
    <name evidence="4" type="ORF">KHU32_08645</name>
</gene>
<sequence>MARIALLVIPPVTDLDFALCHGLLRVAGLFATAPPEIVVLTATGGPVPCINGRMVEPTQAEAPAGLPDVLLILSNLRSPRASWQRVRPWIAKVARHGALIGGADYGTQIMAACGLLDGHVATTHWDIGEAMREEFPRIRFVETLRVRDRQRLTCAGHLAWTEVVLEVIGELCGEDVRRLVALEMLAPPPREAATPQRVGAATEVRAARDPRFLRAVALMEERIENPLPIGAIAAQAGLSARQLHAVFLREAGRAPRDLYLDLRLDRGRTLLRFSPLSVVEVSLACGFASATAFARTFRGRAGMSARKYRALYANRLAPVLAGRFRLGRVPTD</sequence>
<dbReference type="SMART" id="SM00342">
    <property type="entry name" value="HTH_ARAC"/>
    <property type="match status" value="1"/>
</dbReference>
<evidence type="ECO:0000256" key="2">
    <source>
        <dbReference type="ARBA" id="ARBA00023163"/>
    </source>
</evidence>
<dbReference type="InterPro" id="IPR018060">
    <property type="entry name" value="HTH_AraC"/>
</dbReference>
<keyword evidence="5" id="KW-1185">Reference proteome</keyword>
<dbReference type="PROSITE" id="PS01124">
    <property type="entry name" value="HTH_ARAC_FAMILY_2"/>
    <property type="match status" value="1"/>
</dbReference>
<dbReference type="SUPFAM" id="SSF52317">
    <property type="entry name" value="Class I glutamine amidotransferase-like"/>
    <property type="match status" value="1"/>
</dbReference>
<dbReference type="InterPro" id="IPR029062">
    <property type="entry name" value="Class_I_gatase-like"/>
</dbReference>
<dbReference type="InterPro" id="IPR052158">
    <property type="entry name" value="INH-QAR"/>
</dbReference>
<evidence type="ECO:0000259" key="3">
    <source>
        <dbReference type="PROSITE" id="PS01124"/>
    </source>
</evidence>
<accession>A0ABS5QBD0</accession>
<name>A0ABS5QBD0_9PROT</name>
<dbReference type="SUPFAM" id="SSF46689">
    <property type="entry name" value="Homeodomain-like"/>
    <property type="match status" value="2"/>
</dbReference>
<reference evidence="4 5" key="1">
    <citation type="submission" date="2021-05" db="EMBL/GenBank/DDBJ databases">
        <title>Roseococcus sp. XZZS9, whole genome shotgun sequencing project.</title>
        <authorList>
            <person name="Zhao G."/>
            <person name="Shen L."/>
        </authorList>
    </citation>
    <scope>NUCLEOTIDE SEQUENCE [LARGE SCALE GENOMIC DNA]</scope>
    <source>
        <strain evidence="4 5">XZZS9</strain>
    </source>
</reference>
<dbReference type="PANTHER" id="PTHR43130:SF3">
    <property type="entry name" value="HTH-TYPE TRANSCRIPTIONAL REGULATOR RV1931C"/>
    <property type="match status" value="1"/>
</dbReference>
<organism evidence="4 5">
    <name type="scientific">Roseococcus pinisoli</name>
    <dbReference type="NCBI Taxonomy" id="2835040"/>
    <lineage>
        <taxon>Bacteria</taxon>
        <taxon>Pseudomonadati</taxon>
        <taxon>Pseudomonadota</taxon>
        <taxon>Alphaproteobacteria</taxon>
        <taxon>Acetobacterales</taxon>
        <taxon>Roseomonadaceae</taxon>
        <taxon>Roseococcus</taxon>
    </lineage>
</organism>
<dbReference type="Proteomes" id="UP000766336">
    <property type="component" value="Unassembled WGS sequence"/>
</dbReference>
<dbReference type="EMBL" id="JAHCDA010000001">
    <property type="protein sequence ID" value="MBS7811004.1"/>
    <property type="molecule type" value="Genomic_DNA"/>
</dbReference>
<evidence type="ECO:0000313" key="5">
    <source>
        <dbReference type="Proteomes" id="UP000766336"/>
    </source>
</evidence>
<keyword evidence="2" id="KW-0804">Transcription</keyword>